<dbReference type="AlphaFoldDB" id="A0A4Q9I1W3"/>
<dbReference type="Proteomes" id="UP000292452">
    <property type="component" value="Unassembled WGS sequence"/>
</dbReference>
<organism evidence="6 7">
    <name type="scientific">Streptomyces kasugaensis</name>
    <dbReference type="NCBI Taxonomy" id="1946"/>
    <lineage>
        <taxon>Bacteria</taxon>
        <taxon>Bacillati</taxon>
        <taxon>Actinomycetota</taxon>
        <taxon>Actinomycetes</taxon>
        <taxon>Kitasatosporales</taxon>
        <taxon>Streptomycetaceae</taxon>
        <taxon>Streptomyces</taxon>
    </lineage>
</organism>
<gene>
    <name evidence="6" type="ORF">EYS09_00240</name>
</gene>
<keyword evidence="2" id="KW-0808">Transferase</keyword>
<dbReference type="InterPro" id="IPR051792">
    <property type="entry name" value="GGT_bact"/>
</dbReference>
<dbReference type="GO" id="GO:0016787">
    <property type="term" value="F:hydrolase activity"/>
    <property type="evidence" value="ECO:0007669"/>
    <property type="project" value="UniProtKB-KW"/>
</dbReference>
<evidence type="ECO:0000256" key="4">
    <source>
        <dbReference type="ARBA" id="ARBA00023145"/>
    </source>
</evidence>
<dbReference type="InterPro" id="IPR043137">
    <property type="entry name" value="GGT_ssub_C"/>
</dbReference>
<evidence type="ECO:0000313" key="6">
    <source>
        <dbReference type="EMBL" id="TBO61653.1"/>
    </source>
</evidence>
<dbReference type="SUPFAM" id="SSF56235">
    <property type="entry name" value="N-terminal nucleophile aminohydrolases (Ntn hydrolases)"/>
    <property type="match status" value="1"/>
</dbReference>
<dbReference type="PRINTS" id="PR01210">
    <property type="entry name" value="GGTRANSPTASE"/>
</dbReference>
<dbReference type="EMBL" id="SIXH01000001">
    <property type="protein sequence ID" value="TBO61653.1"/>
    <property type="molecule type" value="Genomic_DNA"/>
</dbReference>
<evidence type="ECO:0000256" key="1">
    <source>
        <dbReference type="ARBA" id="ARBA00009381"/>
    </source>
</evidence>
<evidence type="ECO:0000256" key="3">
    <source>
        <dbReference type="ARBA" id="ARBA00022801"/>
    </source>
</evidence>
<dbReference type="Pfam" id="PF01019">
    <property type="entry name" value="G_glu_transpept"/>
    <property type="match status" value="1"/>
</dbReference>
<dbReference type="PANTHER" id="PTHR43199:SF1">
    <property type="entry name" value="GLUTATHIONE HYDROLASE PROENZYME"/>
    <property type="match status" value="1"/>
</dbReference>
<dbReference type="Gene3D" id="3.60.20.40">
    <property type="match status" value="1"/>
</dbReference>
<feature type="compositionally biased region" description="Basic residues" evidence="5">
    <location>
        <begin position="174"/>
        <end position="185"/>
    </location>
</feature>
<dbReference type="GO" id="GO:0016740">
    <property type="term" value="F:transferase activity"/>
    <property type="evidence" value="ECO:0007669"/>
    <property type="project" value="UniProtKB-KW"/>
</dbReference>
<protein>
    <recommendedName>
        <fullName evidence="8">Gamma-glutamyltransferase family protein</fullName>
    </recommendedName>
</protein>
<evidence type="ECO:0000313" key="7">
    <source>
        <dbReference type="Proteomes" id="UP000292452"/>
    </source>
</evidence>
<sequence>MAGRACGADRTMSAGLPHTSVGRIVRNVRHLPIDVADRHYAPWGGGFPAPQRPVWCPRCDTAGISMFRARRICRESRSLLRCREWSQPKARKASRPSPVITAETSSTSPGAPHAQRISSIPIAPFRADKHPAQDMRALRMREGAERPALLLGLTLTRLSEVHGIGPVSGQGTGVRRRRSTRRRWRSLAPSRKSPRRQNHSSRINLFSPHHSPGRTTLRRKGRPVDRRPTNRKERAHRSEGAFPDLTSASWGPGERDRFVASQQASRTGAATASGRNGAVTVAHGSYAARAGLEAMKQGGNAVDAALTTALTQVALTAGAPISYFGIMSLVCFEAKTGRVHTMNAEWNTVAGETDPLSIPGGLDFSSTESLLGRGRPSGRTALVGGFMKGVDAAHSRFGKLPFASLFQPAVEVAERGIPVDEGLAWMYALRRDDLARLPETREALLKPDGSAYRQGDILRQPRLAQTLRLVAEHGSDYMYQGPWAAKLISAVQAEGGRMTLQDLADYEVTWADALVAEVGNGYSLATSPWPNAGGVALIEAQHLADAAGLVRGPHFTESSEALRKALDITQVQMVGHVSPEDAGKLFPGLDLSPEARVTRAHAEKLWALLKDGSPLSGWKRTSPMHSDDVVAADAEGNIVAVTHSINCALWGRTALNIDGISIGDPASYQQAQVAAVPPGGRLPAPTETGVVLRDGRAVLGFASMGAGLHQRTFQGLLNYLHFGMTVEDAVNTPDFFAPATDPTTFEATAVFPAGRFDPTILKGTGVAWREAAAEDEHALLGGEGYWVAVERSPDTGVISAASHNGHNSDAVAF</sequence>
<comment type="similarity">
    <text evidence="1">Belongs to the gamma-glutamyltransferase family.</text>
</comment>
<keyword evidence="3" id="KW-0378">Hydrolase</keyword>
<feature type="region of interest" description="Disordered" evidence="5">
    <location>
        <begin position="85"/>
        <end position="115"/>
    </location>
</feature>
<proteinExistence type="inferred from homology"/>
<name>A0A4Q9I1W3_STRKA</name>
<evidence type="ECO:0000256" key="5">
    <source>
        <dbReference type="SAM" id="MobiDB-lite"/>
    </source>
</evidence>
<keyword evidence="4" id="KW-0865">Zymogen</keyword>
<feature type="region of interest" description="Disordered" evidence="5">
    <location>
        <begin position="163"/>
        <end position="253"/>
    </location>
</feature>
<reference evidence="6 7" key="1">
    <citation type="submission" date="2019-02" db="EMBL/GenBank/DDBJ databases">
        <title>Draft Genome Sequence of Streptomyces sp. AM-2504, identified by 16S rRNA comparative analysis as a Streptomyces Kasugaensis strain.</title>
        <authorList>
            <person name="Napolioni V."/>
            <person name="Giuliodori A.M."/>
            <person name="Spurio R."/>
            <person name="Fabbretti A."/>
        </authorList>
    </citation>
    <scope>NUCLEOTIDE SEQUENCE [LARGE SCALE GENOMIC DNA]</scope>
    <source>
        <strain evidence="6 7">AM-2504</strain>
    </source>
</reference>
<comment type="caution">
    <text evidence="6">The sequence shown here is derived from an EMBL/GenBank/DDBJ whole genome shotgun (WGS) entry which is preliminary data.</text>
</comment>
<accession>A0A4Q9I1W3</accession>
<evidence type="ECO:0000256" key="2">
    <source>
        <dbReference type="ARBA" id="ARBA00022679"/>
    </source>
</evidence>
<evidence type="ECO:0008006" key="8">
    <source>
        <dbReference type="Google" id="ProtNLM"/>
    </source>
</evidence>
<keyword evidence="7" id="KW-1185">Reference proteome</keyword>
<dbReference type="InterPro" id="IPR029055">
    <property type="entry name" value="Ntn_hydrolases_N"/>
</dbReference>
<dbReference type="PANTHER" id="PTHR43199">
    <property type="entry name" value="GLUTATHIONE HYDROLASE"/>
    <property type="match status" value="1"/>
</dbReference>
<feature type="compositionally biased region" description="Basic and acidic residues" evidence="5">
    <location>
        <begin position="222"/>
        <end position="239"/>
    </location>
</feature>